<sequence length="169" mass="18911">MLQIVEYIISFIVLILTQVFIFDNVNIFGMVTPYIYIMFIIVLPMQIGHTLLIILGFVSGGVVDLLTGSGGLSAMVATWVAFIRPALLHITAGRDIVSEGGIPSVVRMGGAKFIFYLSMMVFAYNIPLFILETMNIKYIAVTSLRILFSSVFSIITIYLAHYLMLMRRK</sequence>
<accession>A0A060RC06</accession>
<feature type="transmembrane region" description="Helical" evidence="1">
    <location>
        <begin position="34"/>
        <end position="58"/>
    </location>
</feature>
<evidence type="ECO:0000256" key="1">
    <source>
        <dbReference type="SAM" id="Phobius"/>
    </source>
</evidence>
<keyword evidence="1" id="KW-0472">Membrane</keyword>
<feature type="transmembrane region" description="Helical" evidence="1">
    <location>
        <begin position="70"/>
        <end position="92"/>
    </location>
</feature>
<reference evidence="2 3" key="1">
    <citation type="journal article" date="2015" name="Genome Announc.">
        <title>Complete Genome Sequence of the Novel Leech Symbiont Mucinivorans hirudinis M3T.</title>
        <authorList>
            <person name="Nelson M.C."/>
            <person name="Bomar L."/>
            <person name="Graf J."/>
        </authorList>
    </citation>
    <scope>NUCLEOTIDE SEQUENCE [LARGE SCALE GENOMIC DNA]</scope>
    <source>
        <strain evidence="3">M3</strain>
    </source>
</reference>
<gene>
    <name evidence="2" type="ORF">BN938_0795</name>
</gene>
<evidence type="ECO:0000313" key="3">
    <source>
        <dbReference type="Proteomes" id="UP000027616"/>
    </source>
</evidence>
<dbReference type="Proteomes" id="UP000027616">
    <property type="component" value="Chromosome I"/>
</dbReference>
<proteinExistence type="predicted"/>
<dbReference type="EMBL" id="HG934468">
    <property type="protein sequence ID" value="CDN30899.1"/>
    <property type="molecule type" value="Genomic_DNA"/>
</dbReference>
<dbReference type="STRING" id="1433126.BN938_0795"/>
<protein>
    <submittedName>
        <fullName evidence="2">Rod shape-determining protein MreD</fullName>
    </submittedName>
</protein>
<feature type="transmembrane region" description="Helical" evidence="1">
    <location>
        <begin position="6"/>
        <end position="22"/>
    </location>
</feature>
<evidence type="ECO:0000313" key="2">
    <source>
        <dbReference type="EMBL" id="CDN30899.1"/>
    </source>
</evidence>
<name>A0A060RC06_9BACT</name>
<dbReference type="OrthoDB" id="1132160at2"/>
<dbReference type="eggNOG" id="ENOG50315DF">
    <property type="taxonomic scope" value="Bacteria"/>
</dbReference>
<dbReference type="AlphaFoldDB" id="A0A060RC06"/>
<keyword evidence="1" id="KW-1133">Transmembrane helix</keyword>
<dbReference type="HOGENOM" id="CLU_125324_2_0_10"/>
<keyword evidence="3" id="KW-1185">Reference proteome</keyword>
<feature type="transmembrane region" description="Helical" evidence="1">
    <location>
        <begin position="143"/>
        <end position="165"/>
    </location>
</feature>
<keyword evidence="1" id="KW-0812">Transmembrane</keyword>
<organism evidence="2 3">
    <name type="scientific">Mucinivorans hirudinis</name>
    <dbReference type="NCBI Taxonomy" id="1433126"/>
    <lineage>
        <taxon>Bacteria</taxon>
        <taxon>Pseudomonadati</taxon>
        <taxon>Bacteroidota</taxon>
        <taxon>Bacteroidia</taxon>
        <taxon>Bacteroidales</taxon>
        <taxon>Rikenellaceae</taxon>
        <taxon>Mucinivorans</taxon>
    </lineage>
</organism>
<feature type="transmembrane region" description="Helical" evidence="1">
    <location>
        <begin position="113"/>
        <end position="131"/>
    </location>
</feature>
<dbReference type="KEGG" id="rbc:BN938_0795"/>